<sequence>MSNTKLYYGEIVARISGKLYSAINITDSNIFLKENDLTNEDMICSISADAGRVFDCLEDLSGEHFVNWNHALDNYIKVLHGAISDGRTPNMADMMSMATTSIDQSRAIRLKEAIDLL</sequence>
<dbReference type="OrthoDB" id="989221at2"/>
<protein>
    <submittedName>
        <fullName evidence="1">Uncharacterized protein</fullName>
    </submittedName>
</protein>
<dbReference type="Proteomes" id="UP000075606">
    <property type="component" value="Unassembled WGS sequence"/>
</dbReference>
<dbReference type="AlphaFoldDB" id="A0A150XEW5"/>
<evidence type="ECO:0000313" key="1">
    <source>
        <dbReference type="EMBL" id="KYG77238.1"/>
    </source>
</evidence>
<evidence type="ECO:0000313" key="2">
    <source>
        <dbReference type="Proteomes" id="UP000075606"/>
    </source>
</evidence>
<proteinExistence type="predicted"/>
<dbReference type="EMBL" id="LRPC01000001">
    <property type="protein sequence ID" value="KYG77238.1"/>
    <property type="molecule type" value="Genomic_DNA"/>
</dbReference>
<name>A0A150XEW5_9BACT</name>
<organism evidence="1 2">
    <name type="scientific">Roseivirga spongicola</name>
    <dbReference type="NCBI Taxonomy" id="333140"/>
    <lineage>
        <taxon>Bacteria</taxon>
        <taxon>Pseudomonadati</taxon>
        <taxon>Bacteroidota</taxon>
        <taxon>Cytophagia</taxon>
        <taxon>Cytophagales</taxon>
        <taxon>Roseivirgaceae</taxon>
        <taxon>Roseivirga</taxon>
    </lineage>
</organism>
<gene>
    <name evidence="1" type="ORF">AWW68_00265</name>
</gene>
<comment type="caution">
    <text evidence="1">The sequence shown here is derived from an EMBL/GenBank/DDBJ whole genome shotgun (WGS) entry which is preliminary data.</text>
</comment>
<accession>A0A150XEW5</accession>
<reference evidence="1 2" key="1">
    <citation type="submission" date="2016-01" db="EMBL/GenBank/DDBJ databases">
        <title>Genome sequencing of Roseivirga spongicola UST030701-084.</title>
        <authorList>
            <person name="Selvaratnam C."/>
            <person name="Thevarajoo S."/>
            <person name="Goh K.M."/>
            <person name="Ee R."/>
            <person name="Chan K.-G."/>
            <person name="Chong C.S."/>
        </authorList>
    </citation>
    <scope>NUCLEOTIDE SEQUENCE [LARGE SCALE GENOMIC DNA]</scope>
    <source>
        <strain evidence="1 2">UST030701-084</strain>
    </source>
</reference>
<keyword evidence="2" id="KW-1185">Reference proteome</keyword>
<dbReference type="RefSeq" id="WP_068215387.1">
    <property type="nucleotide sequence ID" value="NZ_LRPC01000001.1"/>
</dbReference>
<dbReference type="STRING" id="333140.AWW68_00265"/>